<feature type="region of interest" description="Disordered" evidence="1">
    <location>
        <begin position="1"/>
        <end position="69"/>
    </location>
</feature>
<feature type="compositionally biased region" description="Polar residues" evidence="1">
    <location>
        <begin position="26"/>
        <end position="37"/>
    </location>
</feature>
<evidence type="ECO:0000313" key="3">
    <source>
        <dbReference type="Proteomes" id="UP000676336"/>
    </source>
</evidence>
<gene>
    <name evidence="2" type="ORF">SMN809_LOCUS2573</name>
</gene>
<proteinExistence type="predicted"/>
<dbReference type="EMBL" id="CAJOBI010000479">
    <property type="protein sequence ID" value="CAF3825959.1"/>
    <property type="molecule type" value="Genomic_DNA"/>
</dbReference>
<protein>
    <submittedName>
        <fullName evidence="2">Uncharacterized protein</fullName>
    </submittedName>
</protein>
<feature type="compositionally biased region" description="Basic residues" evidence="1">
    <location>
        <begin position="40"/>
        <end position="65"/>
    </location>
</feature>
<accession>A0A8S2JWU3</accession>
<organism evidence="2 3">
    <name type="scientific">Rotaria magnacalcarata</name>
    <dbReference type="NCBI Taxonomy" id="392030"/>
    <lineage>
        <taxon>Eukaryota</taxon>
        <taxon>Metazoa</taxon>
        <taxon>Spiralia</taxon>
        <taxon>Gnathifera</taxon>
        <taxon>Rotifera</taxon>
        <taxon>Eurotatoria</taxon>
        <taxon>Bdelloidea</taxon>
        <taxon>Philodinida</taxon>
        <taxon>Philodinidae</taxon>
        <taxon>Rotaria</taxon>
    </lineage>
</organism>
<feature type="compositionally biased region" description="Basic and acidic residues" evidence="1">
    <location>
        <begin position="1"/>
        <end position="15"/>
    </location>
</feature>
<evidence type="ECO:0000256" key="1">
    <source>
        <dbReference type="SAM" id="MobiDB-lite"/>
    </source>
</evidence>
<feature type="compositionally biased region" description="Basic residues" evidence="1">
    <location>
        <begin position="16"/>
        <end position="25"/>
    </location>
</feature>
<comment type="caution">
    <text evidence="2">The sequence shown here is derived from an EMBL/GenBank/DDBJ whole genome shotgun (WGS) entry which is preliminary data.</text>
</comment>
<dbReference type="Proteomes" id="UP000676336">
    <property type="component" value="Unassembled WGS sequence"/>
</dbReference>
<evidence type="ECO:0000313" key="2">
    <source>
        <dbReference type="EMBL" id="CAF3825959.1"/>
    </source>
</evidence>
<dbReference type="AlphaFoldDB" id="A0A8S2JWU3"/>
<sequence>MSHISELQKNKEHNHVSKSKPKSKYHITNPNQIQTSATKSKTKSKTSKVKSKSKPNPKFKPKSKSSKTNPKLWVCCIPTLMQYRLIANKPLLRVISLSLKTMVHKSKSKPNPKFKPKSKSSKTNPKFWVCCIPTLMQYRLIANKPLLRVISLSLKTMVHNNR</sequence>
<name>A0A8S2JWU3_9BILA</name>
<reference evidence="2" key="1">
    <citation type="submission" date="2021-02" db="EMBL/GenBank/DDBJ databases">
        <authorList>
            <person name="Nowell W R."/>
        </authorList>
    </citation>
    <scope>NUCLEOTIDE SEQUENCE</scope>
</reference>